<organism evidence="3 4">
    <name type="scientific">Chytriomyces confervae</name>
    <dbReference type="NCBI Taxonomy" id="246404"/>
    <lineage>
        <taxon>Eukaryota</taxon>
        <taxon>Fungi</taxon>
        <taxon>Fungi incertae sedis</taxon>
        <taxon>Chytridiomycota</taxon>
        <taxon>Chytridiomycota incertae sedis</taxon>
        <taxon>Chytridiomycetes</taxon>
        <taxon>Chytridiales</taxon>
        <taxon>Chytriomycetaceae</taxon>
        <taxon>Chytriomyces</taxon>
    </lineage>
</organism>
<evidence type="ECO:0000313" key="4">
    <source>
        <dbReference type="Proteomes" id="UP000320333"/>
    </source>
</evidence>
<evidence type="ECO:0000259" key="2">
    <source>
        <dbReference type="Pfam" id="PF04424"/>
    </source>
</evidence>
<dbReference type="InterPro" id="IPR007518">
    <property type="entry name" value="MINDY"/>
</dbReference>
<dbReference type="GO" id="GO:0071108">
    <property type="term" value="P:protein K48-linked deubiquitination"/>
    <property type="evidence" value="ECO:0007669"/>
    <property type="project" value="TreeGrafter"/>
</dbReference>
<dbReference type="Pfam" id="PF04424">
    <property type="entry name" value="MINDY_DUB"/>
    <property type="match status" value="2"/>
</dbReference>
<gene>
    <name evidence="3" type="ORF">CcCBS67573_g00617</name>
</gene>
<comment type="caution">
    <text evidence="3">The sequence shown here is derived from an EMBL/GenBank/DDBJ whole genome shotgun (WGS) entry which is preliminary data.</text>
</comment>
<sequence length="733" mass="76886">MPQTTTATNEDENGFRLKTIATLGNSRTVRILTQNENGPCPLLALANVLLLRSDISIGESKKRISFEALVELLGDYLIRHTAEASNDNLMDAINLIPTLQNGLDVNVTFDSVFGFETTPSLALFAAFGVPLCHGWIYEGGGGDALLDLKSGPTGSSSEQAAPPAWSGIAGYKELMSYNQLVEAVVNGQVAAIELGHALETNSNAQVQVEAFADVPSTESQSLELNTKTAIIASLETSAETTVTAMGDESLETRVVDPSPENVNGVGEEPLLQTVSDNSAVSNLSETLAELTVSPSVLLSDATSAPVVTEPGVECVDTHEEMITSPPDSAATTEDVGTEPIPIDFDAGEPVAHEVVATSQPVTTETVANDAVITESVSAEPVAIDCVATDSVASAPIPSESGIASVPTETVAPKLTQENIADDIVLIEVNDANELTETSAGTEPPAEIPIQLVETMGTSEMPAQIQVDDSNETRIADDAAKELVRAAEKREGKKVVSSIEVSKNTVGMDPAKKAELEKQVVLGQAADLFLSTTSTQLTSAGLNQLAEKIEPANLSVLFRNNHFSTLFNHPQLGLFTLVTDEGFLTKKCVWETLCLDGDGVFVDGEFGAYSATASDEGLDGSSGGAVDIAGVDIAEQERAWKAIVEGGGGDGAGVRGGGGVDNDLAFAMSLQEEENRRAQPAGATTPTAHSRKTTAGPTQQQLWMQADMKEHLQGLRAKAPKKDASKTENECAIQ</sequence>
<dbReference type="EMBL" id="QEAP01000008">
    <property type="protein sequence ID" value="TPX78124.1"/>
    <property type="molecule type" value="Genomic_DNA"/>
</dbReference>
<dbReference type="InterPro" id="IPR033979">
    <property type="entry name" value="MINDY_domain"/>
</dbReference>
<evidence type="ECO:0000313" key="3">
    <source>
        <dbReference type="EMBL" id="TPX78124.1"/>
    </source>
</evidence>
<feature type="domain" description="MINDY deubiquitinase" evidence="2">
    <location>
        <begin position="496"/>
        <end position="605"/>
    </location>
</feature>
<accession>A0A507FPA3</accession>
<feature type="domain" description="MINDY deubiquitinase" evidence="2">
    <location>
        <begin position="15"/>
        <end position="138"/>
    </location>
</feature>
<dbReference type="AlphaFoldDB" id="A0A507FPA3"/>
<dbReference type="PANTHER" id="PTHR18063">
    <property type="entry name" value="NF-E2 INDUCIBLE PROTEIN"/>
    <property type="match status" value="1"/>
</dbReference>
<dbReference type="GO" id="GO:0005829">
    <property type="term" value="C:cytosol"/>
    <property type="evidence" value="ECO:0007669"/>
    <property type="project" value="TreeGrafter"/>
</dbReference>
<keyword evidence="4" id="KW-1185">Reference proteome</keyword>
<dbReference type="Proteomes" id="UP000320333">
    <property type="component" value="Unassembled WGS sequence"/>
</dbReference>
<dbReference type="PANTHER" id="PTHR18063:SF6">
    <property type="entry name" value="UBIQUITIN CARBOXYL-TERMINAL HYDROLASE"/>
    <property type="match status" value="1"/>
</dbReference>
<feature type="compositionally biased region" description="Polar residues" evidence="1">
    <location>
        <begin position="681"/>
        <end position="702"/>
    </location>
</feature>
<proteinExistence type="predicted"/>
<feature type="compositionally biased region" description="Basic and acidic residues" evidence="1">
    <location>
        <begin position="719"/>
        <end position="733"/>
    </location>
</feature>
<evidence type="ECO:0000256" key="1">
    <source>
        <dbReference type="SAM" id="MobiDB-lite"/>
    </source>
</evidence>
<dbReference type="GO" id="GO:0071944">
    <property type="term" value="C:cell periphery"/>
    <property type="evidence" value="ECO:0007669"/>
    <property type="project" value="TreeGrafter"/>
</dbReference>
<dbReference type="GO" id="GO:1990380">
    <property type="term" value="F:K48-linked deubiquitinase activity"/>
    <property type="evidence" value="ECO:0007669"/>
    <property type="project" value="InterPro"/>
</dbReference>
<protein>
    <recommendedName>
        <fullName evidence="2">MINDY deubiquitinase domain-containing protein</fullName>
    </recommendedName>
</protein>
<dbReference type="OrthoDB" id="10261212at2759"/>
<dbReference type="GO" id="GO:0016807">
    <property type="term" value="F:cysteine-type carboxypeptidase activity"/>
    <property type="evidence" value="ECO:0007669"/>
    <property type="project" value="TreeGrafter"/>
</dbReference>
<dbReference type="GO" id="GO:0004843">
    <property type="term" value="F:cysteine-type deubiquitinase activity"/>
    <property type="evidence" value="ECO:0007669"/>
    <property type="project" value="InterPro"/>
</dbReference>
<dbReference type="STRING" id="246404.A0A507FPA3"/>
<feature type="region of interest" description="Disordered" evidence="1">
    <location>
        <begin position="671"/>
        <end position="733"/>
    </location>
</feature>
<name>A0A507FPA3_9FUNG</name>
<reference evidence="3 4" key="1">
    <citation type="journal article" date="2019" name="Sci. Rep.">
        <title>Comparative genomics of chytrid fungi reveal insights into the obligate biotrophic and pathogenic lifestyle of Synchytrium endobioticum.</title>
        <authorList>
            <person name="van de Vossenberg B.T.L.H."/>
            <person name="Warris S."/>
            <person name="Nguyen H.D.T."/>
            <person name="van Gent-Pelzer M.P.E."/>
            <person name="Joly D.L."/>
            <person name="van de Geest H.C."/>
            <person name="Bonants P.J.M."/>
            <person name="Smith D.S."/>
            <person name="Levesque C.A."/>
            <person name="van der Lee T.A.J."/>
        </authorList>
    </citation>
    <scope>NUCLEOTIDE SEQUENCE [LARGE SCALE GENOMIC DNA]</scope>
    <source>
        <strain evidence="3 4">CBS 675.73</strain>
    </source>
</reference>